<dbReference type="AlphaFoldDB" id="A0A0A1GRQ4"/>
<evidence type="ECO:0000313" key="1">
    <source>
        <dbReference type="EMBL" id="KAB7335448.1"/>
    </source>
</evidence>
<evidence type="ECO:0000313" key="2">
    <source>
        <dbReference type="EMBL" id="KAB7357255.1"/>
    </source>
</evidence>
<reference evidence="6 7" key="2">
    <citation type="journal article" date="2019" name="Nat. Med.">
        <title>A library of human gut bacterial isolates paired with longitudinal multiomics data enables mechanistic microbiome research.</title>
        <authorList>
            <person name="Poyet M."/>
            <person name="Groussin M."/>
            <person name="Gibbons S.M."/>
            <person name="Avila-Pacheco J."/>
            <person name="Jiang X."/>
            <person name="Kearney S.M."/>
            <person name="Perrotta A.R."/>
            <person name="Berdy B."/>
            <person name="Zhao S."/>
            <person name="Lieberman T.D."/>
            <person name="Swanson P.K."/>
            <person name="Smith M."/>
            <person name="Roesemann S."/>
            <person name="Alexander J.E."/>
            <person name="Rich S.A."/>
            <person name="Livny J."/>
            <person name="Vlamakis H."/>
            <person name="Clish C."/>
            <person name="Bullock K."/>
            <person name="Deik A."/>
            <person name="Scott J."/>
            <person name="Pierce K.A."/>
            <person name="Xavier R.J."/>
            <person name="Alm E.J."/>
        </authorList>
    </citation>
    <scope>NUCLEOTIDE SEQUENCE [LARGE SCALE GENOMIC DNA]</scope>
    <source>
        <strain evidence="3 8">BIOML-A37</strain>
        <strain evidence="2 7">BIOML-A55</strain>
        <strain evidence="1 6">BIOML-A65</strain>
    </source>
</reference>
<evidence type="ECO:0000313" key="6">
    <source>
        <dbReference type="Proteomes" id="UP000430971"/>
    </source>
</evidence>
<dbReference type="EMBL" id="PJEG01000012">
    <property type="protein sequence ID" value="PKD14654.1"/>
    <property type="molecule type" value="Genomic_DNA"/>
</dbReference>
<dbReference type="EMBL" id="WDQK01000016">
    <property type="protein sequence ID" value="KAB7394732.1"/>
    <property type="molecule type" value="Genomic_DNA"/>
</dbReference>
<comment type="caution">
    <text evidence="4">The sequence shown here is derived from an EMBL/GenBank/DDBJ whole genome shotgun (WGS) entry which is preliminary data.</text>
</comment>
<dbReference type="EMBL" id="WDRC01000028">
    <property type="protein sequence ID" value="KAB7357255.1"/>
    <property type="molecule type" value="Genomic_DNA"/>
</dbReference>
<evidence type="ECO:0000313" key="5">
    <source>
        <dbReference type="Proteomes" id="UP000232928"/>
    </source>
</evidence>
<dbReference type="RefSeq" id="WP_007056059.1">
    <property type="nucleotide sequence ID" value="NZ_AP014658.1"/>
</dbReference>
<proteinExistence type="predicted"/>
<accession>A0A0A1GRQ4</accession>
<evidence type="ECO:0000313" key="7">
    <source>
        <dbReference type="Proteomes" id="UP000460881"/>
    </source>
</evidence>
<dbReference type="Proteomes" id="UP000232928">
    <property type="component" value="Unassembled WGS sequence"/>
</dbReference>
<evidence type="ECO:0000313" key="3">
    <source>
        <dbReference type="EMBL" id="KAB7394732.1"/>
    </source>
</evidence>
<organism evidence="4 5">
    <name type="scientific">Bifidobacterium longum</name>
    <dbReference type="NCBI Taxonomy" id="216816"/>
    <lineage>
        <taxon>Bacteria</taxon>
        <taxon>Bacillati</taxon>
        <taxon>Actinomycetota</taxon>
        <taxon>Actinomycetes</taxon>
        <taxon>Bifidobacteriales</taxon>
        <taxon>Bifidobacteriaceae</taxon>
        <taxon>Bifidobacterium</taxon>
    </lineage>
</organism>
<dbReference type="Proteomes" id="UP000468842">
    <property type="component" value="Unassembled WGS sequence"/>
</dbReference>
<sequence length="344" mass="37836">MPLENTDAEERITRETMIGWIEHWGESYDDVRPDDGAMRLANRIIEYNAATETIEALRNPDAVYDELASILQPVLSSMDGTYFAGSEWFAGEVDRMEADRINGEQPEETDGLASEEPRIPFIVESEATAADTDEPPLDELITAATHEYLDSGMTYDGFSEHVRTTWRNAAAYDWSKLMAEPRSTGEWSSDANRLAVLGVMMQFAPESTCMMIASDILAENAPLSLPALRERINTPDGMVNTDLLFSRLIDNGTTPDPARIDMAMGILGPLEANAPTDACYRIIGLKAMLSLAMGDGEKARELAEQAIGYDASDRFASSVLDRLPETDPAMEAANVWENGGHLGR</sequence>
<gene>
    <name evidence="4" type="ORF">APC1461_1113</name>
    <name evidence="3" type="ORF">GBB40_07710</name>
    <name evidence="2" type="ORF">GBB63_09795</name>
    <name evidence="1" type="ORF">GBB73_09910</name>
</gene>
<evidence type="ECO:0000313" key="4">
    <source>
        <dbReference type="EMBL" id="PKD14654.1"/>
    </source>
</evidence>
<evidence type="ECO:0000313" key="8">
    <source>
        <dbReference type="Proteomes" id="UP000468842"/>
    </source>
</evidence>
<protein>
    <submittedName>
        <fullName evidence="4">Uncharacterized protein</fullName>
    </submittedName>
</protein>
<reference evidence="4 5" key="1">
    <citation type="submission" date="2017-12" db="EMBL/GenBank/DDBJ databases">
        <title>Bifidobacterium longum APC/DPC strains.</title>
        <authorList>
            <person name="Arboleya S."/>
        </authorList>
    </citation>
    <scope>NUCLEOTIDE SEQUENCE [LARGE SCALE GENOMIC DNA]</scope>
    <source>
        <strain evidence="4 5">APC1461</strain>
    </source>
</reference>
<dbReference type="Proteomes" id="UP000430971">
    <property type="component" value="Unassembled WGS sequence"/>
</dbReference>
<name>A0A0A1GRQ4_BIFLN</name>
<dbReference type="EMBL" id="WDRM01000028">
    <property type="protein sequence ID" value="KAB7335448.1"/>
    <property type="molecule type" value="Genomic_DNA"/>
</dbReference>
<dbReference type="Proteomes" id="UP000460881">
    <property type="component" value="Unassembled WGS sequence"/>
</dbReference>